<accession>A0A9P1NPB4</accession>
<protein>
    <submittedName>
        <fullName evidence="2">Uncharacterized protein</fullName>
    </submittedName>
</protein>
<dbReference type="AlphaFoldDB" id="A0A9P1NPB4"/>
<dbReference type="EMBL" id="HE577328">
    <property type="protein sequence ID" value="CCD00202.1"/>
    <property type="molecule type" value="Genomic_DNA"/>
</dbReference>
<keyword evidence="3" id="KW-1185">Reference proteome</keyword>
<gene>
    <name evidence="2" type="ORF">AZOBR_p150066</name>
</gene>
<geneLocation type="plasmid" evidence="2 3">
    <name>AZOBR_p1</name>
</geneLocation>
<organism evidence="2 3">
    <name type="scientific">Azospirillum baldaniorum</name>
    <dbReference type="NCBI Taxonomy" id="1064539"/>
    <lineage>
        <taxon>Bacteria</taxon>
        <taxon>Pseudomonadati</taxon>
        <taxon>Pseudomonadota</taxon>
        <taxon>Alphaproteobacteria</taxon>
        <taxon>Rhodospirillales</taxon>
        <taxon>Azospirillaceae</taxon>
        <taxon>Azospirillum</taxon>
    </lineage>
</organism>
<evidence type="ECO:0000256" key="1">
    <source>
        <dbReference type="SAM" id="MobiDB-lite"/>
    </source>
</evidence>
<feature type="region of interest" description="Disordered" evidence="1">
    <location>
        <begin position="21"/>
        <end position="80"/>
    </location>
</feature>
<reference evidence="2 3" key="1">
    <citation type="journal article" date="2011" name="PLoS Genet.">
        <title>Azospirillum genomes reveal transition of bacteria from aquatic to terrestrial environments.</title>
        <authorList>
            <person name="Wisniewski-Dye F."/>
            <person name="Borziak K."/>
            <person name="Khalsa-Moyers G."/>
            <person name="Alexandre G."/>
            <person name="Sukharnikov L.O."/>
            <person name="Wuichet K."/>
            <person name="Hurst G.B."/>
            <person name="McDonald W.H."/>
            <person name="Robertson J.S."/>
            <person name="Barbe V."/>
            <person name="Calteau A."/>
            <person name="Rouy Z."/>
            <person name="Mangenot S."/>
            <person name="Prigent-Combaret C."/>
            <person name="Normand P."/>
            <person name="Boyer M."/>
            <person name="Siguier P."/>
            <person name="Dessaux Y."/>
            <person name="Elmerich C."/>
            <person name="Condemine G."/>
            <person name="Krishnen G."/>
            <person name="Kennedy I."/>
            <person name="Paterson A.H."/>
            <person name="Gonzalez V."/>
            <person name="Mavingui P."/>
            <person name="Zhulin I.B."/>
        </authorList>
    </citation>
    <scope>NUCLEOTIDE SEQUENCE [LARGE SCALE GENOMIC DNA]</scope>
    <source>
        <strain evidence="2 3">Sp245</strain>
    </source>
</reference>
<proteinExistence type="predicted"/>
<evidence type="ECO:0000313" key="2">
    <source>
        <dbReference type="EMBL" id="CCD00202.1"/>
    </source>
</evidence>
<name>A0A9P1NPB4_9PROT</name>
<dbReference type="Proteomes" id="UP000007319">
    <property type="component" value="Plasmid AZOBR_p1"/>
</dbReference>
<sequence>MNSRPLPYQGSALPLSYGSVRRERVNSNPGGPLSKGKISKGAFLSFHPGGARRRRLHPAADAGHLMPHTDHARPTGFPRG</sequence>
<evidence type="ECO:0000313" key="3">
    <source>
        <dbReference type="Proteomes" id="UP000007319"/>
    </source>
</evidence>
<keyword evidence="2" id="KW-0614">Plasmid</keyword>
<dbReference type="KEGG" id="abs:AZOBR_p150066"/>